<dbReference type="EMBL" id="BAABUJ010000015">
    <property type="protein sequence ID" value="GAA5800477.1"/>
    <property type="molecule type" value="Genomic_DNA"/>
</dbReference>
<reference evidence="2 3" key="1">
    <citation type="submission" date="2024-04" db="EMBL/GenBank/DDBJ databases">
        <title>genome sequences of Mucor flavus KT1a and Helicostylum pulchrum KT1b strains isolation_sourced from the surface of a dry-aged beef.</title>
        <authorList>
            <person name="Toyotome T."/>
            <person name="Hosono M."/>
            <person name="Torimaru M."/>
            <person name="Fukuda K."/>
            <person name="Mikami N."/>
        </authorList>
    </citation>
    <scope>NUCLEOTIDE SEQUENCE [LARGE SCALE GENOMIC DNA]</scope>
    <source>
        <strain evidence="2 3">KT1b</strain>
    </source>
</reference>
<dbReference type="SUPFAM" id="SSF53448">
    <property type="entry name" value="Nucleotide-diphospho-sugar transferases"/>
    <property type="match status" value="1"/>
</dbReference>
<dbReference type="InterPro" id="IPR039741">
    <property type="entry name" value="UDP-sugar_pyrophosphorylase"/>
</dbReference>
<gene>
    <name evidence="2" type="ORF">HPULCUR_005907</name>
</gene>
<organism evidence="2 3">
    <name type="scientific">Helicostylum pulchrum</name>
    <dbReference type="NCBI Taxonomy" id="562976"/>
    <lineage>
        <taxon>Eukaryota</taxon>
        <taxon>Fungi</taxon>
        <taxon>Fungi incertae sedis</taxon>
        <taxon>Mucoromycota</taxon>
        <taxon>Mucoromycotina</taxon>
        <taxon>Mucoromycetes</taxon>
        <taxon>Mucorales</taxon>
        <taxon>Mucorineae</taxon>
        <taxon>Mucoraceae</taxon>
        <taxon>Helicostylum</taxon>
    </lineage>
</organism>
<comment type="caution">
    <text evidence="2">The sequence shown here is derived from an EMBL/GenBank/DDBJ whole genome shotgun (WGS) entry which is preliminary data.</text>
</comment>
<accession>A0ABP9Y0E7</accession>
<evidence type="ECO:0000256" key="1">
    <source>
        <dbReference type="ARBA" id="ARBA00010401"/>
    </source>
</evidence>
<comment type="similarity">
    <text evidence="1">Belongs to the UDPGP type 1 family.</text>
</comment>
<dbReference type="PANTHER" id="PTHR11952">
    <property type="entry name" value="UDP- GLUCOSE PYROPHOSPHORYLASE"/>
    <property type="match status" value="1"/>
</dbReference>
<dbReference type="Proteomes" id="UP001476247">
    <property type="component" value="Unassembled WGS sequence"/>
</dbReference>
<proteinExistence type="inferred from homology"/>
<evidence type="ECO:0000313" key="3">
    <source>
        <dbReference type="Proteomes" id="UP001476247"/>
    </source>
</evidence>
<dbReference type="Gene3D" id="3.90.550.10">
    <property type="entry name" value="Spore Coat Polysaccharide Biosynthesis Protein SpsA, Chain A"/>
    <property type="match status" value="1"/>
</dbReference>
<protein>
    <submittedName>
        <fullName evidence="2">Uncharacterized protein</fullName>
    </submittedName>
</protein>
<dbReference type="InterPro" id="IPR029044">
    <property type="entry name" value="Nucleotide-diphossugar_trans"/>
</dbReference>
<evidence type="ECO:0000313" key="2">
    <source>
        <dbReference type="EMBL" id="GAA5800477.1"/>
    </source>
</evidence>
<keyword evidence="3" id="KW-1185">Reference proteome</keyword>
<name>A0ABP9Y0E7_9FUNG</name>
<sequence length="183" mass="20484">MEKYSEISAELANMRSNQDGSLIYGAANIANHFFSTDFLERVPSFADQLEYHVAHKKISFINVSTRERVFPKEPNGIKLERFVFDVFSHSEAFSVLHVDRADEFAPLKNGSGAGVDCPETSRTAILNQAQRFITQAGGHYQDQSIEVEISPLLSYGGENLEKLNGKFIKKSCILNSLDDVYSL</sequence>
<dbReference type="PANTHER" id="PTHR11952:SF2">
    <property type="entry name" value="LD24639P"/>
    <property type="match status" value="1"/>
</dbReference>